<keyword evidence="2 4" id="KW-0732">Signal</keyword>
<name>A0ABS2BHF2_9NEIS</name>
<keyword evidence="3 4" id="KW-0574">Periplasm</keyword>
<dbReference type="Gene3D" id="3.90.1210.10">
    <property type="entry name" value="Antifreeze-like/N-acetylneuraminic acid synthase C-terminal domain"/>
    <property type="match status" value="1"/>
</dbReference>
<keyword evidence="6" id="KW-0282">Flagellum</keyword>
<evidence type="ECO:0000256" key="4">
    <source>
        <dbReference type="RuleBase" id="RU362063"/>
    </source>
</evidence>
<evidence type="ECO:0000259" key="5">
    <source>
        <dbReference type="SMART" id="SM00858"/>
    </source>
</evidence>
<dbReference type="InterPro" id="IPR013974">
    <property type="entry name" value="SAF"/>
</dbReference>
<keyword evidence="6" id="KW-0966">Cell projection</keyword>
<evidence type="ECO:0000313" key="6">
    <source>
        <dbReference type="EMBL" id="MBM3114366.1"/>
    </source>
</evidence>
<dbReference type="NCBIfam" id="TIGR03170">
    <property type="entry name" value="flgA_cterm"/>
    <property type="match status" value="1"/>
</dbReference>
<dbReference type="Gene3D" id="2.30.30.760">
    <property type="match status" value="1"/>
</dbReference>
<comment type="similarity">
    <text evidence="4">Belongs to the FlgA family.</text>
</comment>
<dbReference type="InterPro" id="IPR041231">
    <property type="entry name" value="FlgA_N"/>
</dbReference>
<reference evidence="6 7" key="1">
    <citation type="submission" date="2021-01" db="EMBL/GenBank/DDBJ databases">
        <title>Draft Genome Sequence and Polyhydroxyalkanoate Biosynthetic Potential of Jeongeupia naejangsanensis Type Strain DSM 24253.</title>
        <authorList>
            <person name="Turrini P."/>
            <person name="Artuso I."/>
            <person name="Lugli G.A."/>
            <person name="Frangipani E."/>
            <person name="Ventura M."/>
            <person name="Visca P."/>
        </authorList>
    </citation>
    <scope>NUCLEOTIDE SEQUENCE [LARGE SCALE GENOMIC DNA]</scope>
    <source>
        <strain evidence="6 7">DSM 24253</strain>
    </source>
</reference>
<comment type="subcellular location">
    <subcellularLocation>
        <location evidence="1 4">Periplasm</location>
    </subcellularLocation>
</comment>
<feature type="domain" description="SAF" evidence="5">
    <location>
        <begin position="102"/>
        <end position="164"/>
    </location>
</feature>
<evidence type="ECO:0000313" key="7">
    <source>
        <dbReference type="Proteomes" id="UP000809431"/>
    </source>
</evidence>
<feature type="signal peptide" evidence="4">
    <location>
        <begin position="1"/>
        <end position="19"/>
    </location>
</feature>
<protein>
    <recommendedName>
        <fullName evidence="4">Flagella basal body P-ring formation protein FlgA</fullName>
    </recommendedName>
</protein>
<keyword evidence="6" id="KW-0969">Cilium</keyword>
<dbReference type="PANTHER" id="PTHR36307:SF1">
    <property type="entry name" value="FLAGELLA BASAL BODY P-RING FORMATION PROTEIN FLGA"/>
    <property type="match status" value="1"/>
</dbReference>
<evidence type="ECO:0000256" key="2">
    <source>
        <dbReference type="ARBA" id="ARBA00022729"/>
    </source>
</evidence>
<gene>
    <name evidence="6" type="primary">flgA</name>
    <name evidence="6" type="ORF">JMJ54_00875</name>
</gene>
<sequence length="226" mass="23911">MKHFITPLLLSLACNAALAAPMDNEALRQEAESWVKQQLANSPSSTVKIGRLDSRLRLDACALRDFQLAPGQRLLGNTQIRIRCVEGADWSVNLPARIGQEVSYYVAARPLPAGHVLGAGDVQLRRGDLADLPGSVVLDTQQAVGQTLGMAVASGAPFRAEMLRAASVIRQGQRVKLTIRVGGIDVSNEGTALNTASEGQVVRVRLGGNQILQGTANADGSVDVTP</sequence>
<dbReference type="EMBL" id="JAESND010000001">
    <property type="protein sequence ID" value="MBM3114366.1"/>
    <property type="molecule type" value="Genomic_DNA"/>
</dbReference>
<feature type="chain" id="PRO_5044975054" description="Flagella basal body P-ring formation protein FlgA" evidence="4">
    <location>
        <begin position="20"/>
        <end position="226"/>
    </location>
</feature>
<dbReference type="InterPro" id="IPR017585">
    <property type="entry name" value="SAF_FlgA"/>
</dbReference>
<dbReference type="RefSeq" id="WP_203536063.1">
    <property type="nucleotide sequence ID" value="NZ_JAESND010000001.1"/>
</dbReference>
<evidence type="ECO:0000256" key="3">
    <source>
        <dbReference type="ARBA" id="ARBA00022764"/>
    </source>
</evidence>
<dbReference type="InterPro" id="IPR039246">
    <property type="entry name" value="Flagellar_FlgA"/>
</dbReference>
<comment type="caution">
    <text evidence="6">The sequence shown here is derived from an EMBL/GenBank/DDBJ whole genome shotgun (WGS) entry which is preliminary data.</text>
</comment>
<evidence type="ECO:0000256" key="1">
    <source>
        <dbReference type="ARBA" id="ARBA00004418"/>
    </source>
</evidence>
<keyword evidence="4" id="KW-1005">Bacterial flagellum biogenesis</keyword>
<organism evidence="6 7">
    <name type="scientific">Jeongeupia naejangsanensis</name>
    <dbReference type="NCBI Taxonomy" id="613195"/>
    <lineage>
        <taxon>Bacteria</taxon>
        <taxon>Pseudomonadati</taxon>
        <taxon>Pseudomonadota</taxon>
        <taxon>Betaproteobacteria</taxon>
        <taxon>Neisseriales</taxon>
        <taxon>Chitinibacteraceae</taxon>
        <taxon>Jeongeupia</taxon>
    </lineage>
</organism>
<proteinExistence type="inferred from homology"/>
<dbReference type="CDD" id="cd11614">
    <property type="entry name" value="SAF_CpaB_FlgA_like"/>
    <property type="match status" value="1"/>
</dbReference>
<dbReference type="Proteomes" id="UP000809431">
    <property type="component" value="Unassembled WGS sequence"/>
</dbReference>
<dbReference type="PANTHER" id="PTHR36307">
    <property type="entry name" value="FLAGELLA BASAL BODY P-RING FORMATION PROTEIN FLGA"/>
    <property type="match status" value="1"/>
</dbReference>
<keyword evidence="7" id="KW-1185">Reference proteome</keyword>
<dbReference type="SMART" id="SM00858">
    <property type="entry name" value="SAF"/>
    <property type="match status" value="1"/>
</dbReference>
<comment type="function">
    <text evidence="4">Involved in the assembly process of the P-ring formation. It may associate with FlgF on the rod constituting a structure essential for the P-ring assembly or may act as a modulator protein for the P-ring assembly.</text>
</comment>
<dbReference type="Pfam" id="PF13144">
    <property type="entry name" value="ChapFlgA"/>
    <property type="match status" value="1"/>
</dbReference>
<dbReference type="Pfam" id="PF17656">
    <property type="entry name" value="ChapFlgA_N"/>
    <property type="match status" value="1"/>
</dbReference>
<accession>A0ABS2BHF2</accession>